<feature type="non-terminal residue" evidence="2">
    <location>
        <position position="1"/>
    </location>
</feature>
<gene>
    <name evidence="2" type="ORF">SNEC2469_LOCUS22207</name>
</gene>
<dbReference type="AlphaFoldDB" id="A0A812Y230"/>
<feature type="region of interest" description="Disordered" evidence="1">
    <location>
        <begin position="56"/>
        <end position="178"/>
    </location>
</feature>
<feature type="compositionally biased region" description="Low complexity" evidence="1">
    <location>
        <begin position="83"/>
        <end position="93"/>
    </location>
</feature>
<reference evidence="2" key="1">
    <citation type="submission" date="2021-02" db="EMBL/GenBank/DDBJ databases">
        <authorList>
            <person name="Dougan E. K."/>
            <person name="Rhodes N."/>
            <person name="Thang M."/>
            <person name="Chan C."/>
        </authorList>
    </citation>
    <scope>NUCLEOTIDE SEQUENCE</scope>
</reference>
<dbReference type="EMBL" id="CAJNJA010040078">
    <property type="protein sequence ID" value="CAE7762860.1"/>
    <property type="molecule type" value="Genomic_DNA"/>
</dbReference>
<name>A0A812Y230_9DINO</name>
<feature type="compositionally biased region" description="Low complexity" evidence="1">
    <location>
        <begin position="103"/>
        <end position="114"/>
    </location>
</feature>
<comment type="caution">
    <text evidence="2">The sequence shown here is derived from an EMBL/GenBank/DDBJ whole genome shotgun (WGS) entry which is preliminary data.</text>
</comment>
<evidence type="ECO:0000313" key="2">
    <source>
        <dbReference type="EMBL" id="CAE7762860.1"/>
    </source>
</evidence>
<evidence type="ECO:0000256" key="1">
    <source>
        <dbReference type="SAM" id="MobiDB-lite"/>
    </source>
</evidence>
<organism evidence="2 3">
    <name type="scientific">Symbiodinium necroappetens</name>
    <dbReference type="NCBI Taxonomy" id="1628268"/>
    <lineage>
        <taxon>Eukaryota</taxon>
        <taxon>Sar</taxon>
        <taxon>Alveolata</taxon>
        <taxon>Dinophyceae</taxon>
        <taxon>Suessiales</taxon>
        <taxon>Symbiodiniaceae</taxon>
        <taxon>Symbiodinium</taxon>
    </lineage>
</organism>
<proteinExistence type="predicted"/>
<evidence type="ECO:0000313" key="3">
    <source>
        <dbReference type="Proteomes" id="UP000601435"/>
    </source>
</evidence>
<accession>A0A812Y230</accession>
<dbReference type="Proteomes" id="UP000601435">
    <property type="component" value="Unassembled WGS sequence"/>
</dbReference>
<sequence>DSAASAKDYLEQNGLLKYVQSLLHAVIQDKPQDPFAYMIEQLTAAKSKSEACARVLSRPTSAVHRSRPTSAMRPASAQIRATPPLSQPLLEAPAPEEEPPALPAGQMAAAPAFSEARKEEAESSRAAPPTSVQREAEHLVAGEAVPEQASAAKLRQSQEDFGTQAQDAEDPAAAIQRQRLEELDQSADVKQSILKALADASESGDLGV</sequence>
<dbReference type="CDD" id="cd22961">
    <property type="entry name" value="DD_TEX55-like"/>
    <property type="match status" value="1"/>
</dbReference>
<keyword evidence="3" id="KW-1185">Reference proteome</keyword>
<feature type="non-terminal residue" evidence="2">
    <location>
        <position position="208"/>
    </location>
</feature>
<protein>
    <submittedName>
        <fullName evidence="2">Uncharacterized protein</fullName>
    </submittedName>
</protein>
<dbReference type="OrthoDB" id="441239at2759"/>